<dbReference type="SUPFAM" id="SSF88697">
    <property type="entry name" value="PUA domain-like"/>
    <property type="match status" value="1"/>
</dbReference>
<dbReference type="CDD" id="cd06553">
    <property type="entry name" value="ASCH_Ef3133_like"/>
    <property type="match status" value="1"/>
</dbReference>
<reference evidence="2 3" key="1">
    <citation type="submission" date="2020-03" db="EMBL/GenBank/DDBJ databases">
        <title>Whole genome shotgun sequence of Phytohabitans houttuyneae NBRC 108639.</title>
        <authorList>
            <person name="Komaki H."/>
            <person name="Tamura T."/>
        </authorList>
    </citation>
    <scope>NUCLEOTIDE SEQUENCE [LARGE SCALE GENOMIC DNA]</scope>
    <source>
        <strain evidence="2 3">NBRC 108639</strain>
    </source>
</reference>
<feature type="domain" description="ASCH" evidence="1">
    <location>
        <begin position="26"/>
        <end position="149"/>
    </location>
</feature>
<dbReference type="InterPro" id="IPR009326">
    <property type="entry name" value="DUF984"/>
</dbReference>
<comment type="caution">
    <text evidence="2">The sequence shown here is derived from an EMBL/GenBank/DDBJ whole genome shotgun (WGS) entry which is preliminary data.</text>
</comment>
<sequence>MTGAVERMWHEFREATGAGGELAGSFAFGDSPAMADELARLVRHGPKRATAGLVLEFEQDGEPIPRPGDHWAVLGGDGQPVCLIRTVEVRIAPLDTVDAAFAFDEGEGDRSLAYWQAAHRRYFTRVCERAGVPFREDLPTVFERFAVVWPRR</sequence>
<dbReference type="EMBL" id="BLPF01000002">
    <property type="protein sequence ID" value="GFJ82921.1"/>
    <property type="molecule type" value="Genomic_DNA"/>
</dbReference>
<organism evidence="2 3">
    <name type="scientific">Phytohabitans houttuyneae</name>
    <dbReference type="NCBI Taxonomy" id="1076126"/>
    <lineage>
        <taxon>Bacteria</taxon>
        <taxon>Bacillati</taxon>
        <taxon>Actinomycetota</taxon>
        <taxon>Actinomycetes</taxon>
        <taxon>Micromonosporales</taxon>
        <taxon>Micromonosporaceae</taxon>
    </lineage>
</organism>
<proteinExistence type="predicted"/>
<dbReference type="Gene3D" id="3.10.400.10">
    <property type="entry name" value="Sulfate adenylyltransferase"/>
    <property type="match status" value="1"/>
</dbReference>
<evidence type="ECO:0000313" key="3">
    <source>
        <dbReference type="Proteomes" id="UP000482800"/>
    </source>
</evidence>
<dbReference type="PANTHER" id="PTHR39203">
    <property type="entry name" value="CYTOPLASMIC PROTEIN-RELATED"/>
    <property type="match status" value="1"/>
</dbReference>
<evidence type="ECO:0000259" key="1">
    <source>
        <dbReference type="SMART" id="SM01022"/>
    </source>
</evidence>
<evidence type="ECO:0000313" key="2">
    <source>
        <dbReference type="EMBL" id="GFJ82921.1"/>
    </source>
</evidence>
<reference evidence="2 3" key="2">
    <citation type="submission" date="2020-03" db="EMBL/GenBank/DDBJ databases">
        <authorList>
            <person name="Ichikawa N."/>
            <person name="Kimura A."/>
            <person name="Kitahashi Y."/>
            <person name="Uohara A."/>
        </authorList>
    </citation>
    <scope>NUCLEOTIDE SEQUENCE [LARGE SCALE GENOMIC DNA]</scope>
    <source>
        <strain evidence="2 3">NBRC 108639</strain>
    </source>
</reference>
<keyword evidence="3" id="KW-1185">Reference proteome</keyword>
<dbReference type="RefSeq" id="WP_173064042.1">
    <property type="nucleotide sequence ID" value="NZ_BAABGO010000004.1"/>
</dbReference>
<dbReference type="PANTHER" id="PTHR39203:SF1">
    <property type="entry name" value="CYTOPLASMIC PROTEIN"/>
    <property type="match status" value="1"/>
</dbReference>
<dbReference type="SMART" id="SM01022">
    <property type="entry name" value="ASCH"/>
    <property type="match status" value="1"/>
</dbReference>
<dbReference type="PIRSF" id="PIRSF021320">
    <property type="entry name" value="DUF984"/>
    <property type="match status" value="1"/>
</dbReference>
<dbReference type="InterPro" id="IPR015947">
    <property type="entry name" value="PUA-like_sf"/>
</dbReference>
<accession>A0A6V8KKJ2</accession>
<dbReference type="AlphaFoldDB" id="A0A6V8KKJ2"/>
<dbReference type="Pfam" id="PF04266">
    <property type="entry name" value="ASCH"/>
    <property type="match status" value="1"/>
</dbReference>
<protein>
    <submittedName>
        <fullName evidence="2">ASCH domain-containing protein</fullName>
    </submittedName>
</protein>
<gene>
    <name evidence="2" type="ORF">Phou_071010</name>
</gene>
<dbReference type="Proteomes" id="UP000482800">
    <property type="component" value="Unassembled WGS sequence"/>
</dbReference>
<name>A0A6V8KKJ2_9ACTN</name>
<dbReference type="InterPro" id="IPR007374">
    <property type="entry name" value="ASCH_domain"/>
</dbReference>